<dbReference type="Pfam" id="PF01717">
    <property type="entry name" value="Meth_synt_2"/>
    <property type="match status" value="1"/>
</dbReference>
<keyword evidence="2" id="KW-0479">Metal-binding</keyword>
<dbReference type="InterPro" id="IPR002629">
    <property type="entry name" value="Met_Synth_C/arc"/>
</dbReference>
<dbReference type="EMBL" id="CVUD02000129">
    <property type="protein sequence ID" value="SEH77297.1"/>
    <property type="molecule type" value="Genomic_DNA"/>
</dbReference>
<sequence length="50" mass="5806">MVELMEKAVQRIPATRLWVNPDCGLKTRHWDEAMPALTNMILASKQLRKN</sequence>
<dbReference type="Proteomes" id="UP000198988">
    <property type="component" value="Unassembled WGS sequence"/>
</dbReference>
<dbReference type="GO" id="GO:0003871">
    <property type="term" value="F:5-methyltetrahydropteroyltriglutamate-homocysteine S-methyltransferase activity"/>
    <property type="evidence" value="ECO:0007669"/>
    <property type="project" value="InterPro"/>
</dbReference>
<dbReference type="GO" id="GO:0009086">
    <property type="term" value="P:methionine biosynthetic process"/>
    <property type="evidence" value="ECO:0007669"/>
    <property type="project" value="InterPro"/>
</dbReference>
<reference evidence="7 8" key="1">
    <citation type="submission" date="2016-06" db="EMBL/GenBank/DDBJ databases">
        <authorList>
            <person name="Petersen J."/>
            <person name="Sayavedra L."/>
        </authorList>
    </citation>
    <scope>NUCLEOTIDE SEQUENCE [LARGE SCALE GENOMIC DNA]</scope>
    <source>
        <strain evidence="8">BazSymA</strain>
        <strain evidence="7">BazSymB</strain>
    </source>
</reference>
<dbReference type="SUPFAM" id="SSF51726">
    <property type="entry name" value="UROD/MetE-like"/>
    <property type="match status" value="1"/>
</dbReference>
<name>A0A1H6K953_9GAMM</name>
<protein>
    <submittedName>
        <fullName evidence="5">Protein containing Methionine synthase,vitamin-B12 independent domain</fullName>
    </submittedName>
</protein>
<dbReference type="GO" id="GO:0008270">
    <property type="term" value="F:zinc ion binding"/>
    <property type="evidence" value="ECO:0007669"/>
    <property type="project" value="InterPro"/>
</dbReference>
<evidence type="ECO:0000259" key="4">
    <source>
        <dbReference type="Pfam" id="PF01717"/>
    </source>
</evidence>
<evidence type="ECO:0000256" key="3">
    <source>
        <dbReference type="ARBA" id="ARBA00022833"/>
    </source>
</evidence>
<accession>A0A1H6K953</accession>
<gene>
    <name evidence="5" type="ORF">BAZSYMA_ACONTIG02368_1</name>
    <name evidence="6" type="ORF">BAZSYMB_SCAFFOLD00059_1</name>
</gene>
<evidence type="ECO:0000256" key="1">
    <source>
        <dbReference type="ARBA" id="ARBA00001947"/>
    </source>
</evidence>
<keyword evidence="3" id="KW-0862">Zinc</keyword>
<dbReference type="EMBL" id="CDSC02000097">
    <property type="protein sequence ID" value="SEH68027.1"/>
    <property type="molecule type" value="Genomic_DNA"/>
</dbReference>
<comment type="cofactor">
    <cofactor evidence="1">
        <name>Zn(2+)</name>
        <dbReference type="ChEBI" id="CHEBI:29105"/>
    </cofactor>
</comment>
<evidence type="ECO:0000313" key="6">
    <source>
        <dbReference type="EMBL" id="SEH77297.1"/>
    </source>
</evidence>
<dbReference type="InterPro" id="IPR038071">
    <property type="entry name" value="UROD/MetE-like_sf"/>
</dbReference>
<organism evidence="5 8">
    <name type="scientific">Bathymodiolus azoricus thioautotrophic gill symbiont</name>
    <dbReference type="NCBI Taxonomy" id="235205"/>
    <lineage>
        <taxon>Bacteria</taxon>
        <taxon>Pseudomonadati</taxon>
        <taxon>Pseudomonadota</taxon>
        <taxon>Gammaproteobacteria</taxon>
        <taxon>sulfur-oxidizing symbionts</taxon>
    </lineage>
</organism>
<evidence type="ECO:0000313" key="5">
    <source>
        <dbReference type="EMBL" id="SEH68027.1"/>
    </source>
</evidence>
<dbReference type="AlphaFoldDB" id="A0A1H6K953"/>
<evidence type="ECO:0000256" key="2">
    <source>
        <dbReference type="ARBA" id="ARBA00022723"/>
    </source>
</evidence>
<proteinExistence type="predicted"/>
<feature type="domain" description="Cobalamin-independent methionine synthase MetE C-terminal/archaeal" evidence="4">
    <location>
        <begin position="2"/>
        <end position="45"/>
    </location>
</feature>
<dbReference type="STRING" id="235205.BAZSYMB_SCAFFOLD00059_1"/>
<dbReference type="Gene3D" id="3.20.20.210">
    <property type="match status" value="1"/>
</dbReference>
<evidence type="ECO:0000313" key="8">
    <source>
        <dbReference type="Proteomes" id="UP000198988"/>
    </source>
</evidence>
<reference evidence="5" key="2">
    <citation type="submission" date="2016-06" db="EMBL/GenBank/DDBJ databases">
        <authorList>
            <person name="Olsen C.W."/>
            <person name="Carey S."/>
            <person name="Hinshaw L."/>
            <person name="Karasin A.I."/>
        </authorList>
    </citation>
    <scope>NUCLEOTIDE SEQUENCE [LARGE SCALE GENOMIC DNA]</scope>
    <source>
        <strain evidence="5">BazSymA</strain>
        <strain evidence="6">BazSymB</strain>
    </source>
</reference>
<evidence type="ECO:0000313" key="7">
    <source>
        <dbReference type="Proteomes" id="UP000198559"/>
    </source>
</evidence>
<dbReference type="PANTHER" id="PTHR30519">
    <property type="entry name" value="5-METHYLTETRAHYDROPTEROYLTRIGLUTAMATE--HOMOCYSTEINE METHYLTRANSFERASE"/>
    <property type="match status" value="1"/>
</dbReference>
<dbReference type="Proteomes" id="UP000198559">
    <property type="component" value="Unassembled WGS sequence"/>
</dbReference>